<accession>L8X0T7</accession>
<dbReference type="Proteomes" id="UP000011668">
    <property type="component" value="Unassembled WGS sequence"/>
</dbReference>
<sequence length="68" mass="8318">MQLSSWLLLRKRPKHHGRWWAIRISPRRPRTLGIVGLRECHWYLDSISTQSNHKIIRKLMYSVRRRKG</sequence>
<organism evidence="1 2">
    <name type="scientific">Thanatephorus cucumeris (strain AG1-IA)</name>
    <name type="common">Rice sheath blight fungus</name>
    <name type="synonym">Rhizoctonia solani</name>
    <dbReference type="NCBI Taxonomy" id="983506"/>
    <lineage>
        <taxon>Eukaryota</taxon>
        <taxon>Fungi</taxon>
        <taxon>Dikarya</taxon>
        <taxon>Basidiomycota</taxon>
        <taxon>Agaricomycotina</taxon>
        <taxon>Agaricomycetes</taxon>
        <taxon>Cantharellales</taxon>
        <taxon>Ceratobasidiaceae</taxon>
        <taxon>Rhizoctonia</taxon>
        <taxon>Rhizoctonia solani AG-1</taxon>
    </lineage>
</organism>
<gene>
    <name evidence="1" type="ORF">AG1IA_03322</name>
</gene>
<evidence type="ECO:0000313" key="2">
    <source>
        <dbReference type="Proteomes" id="UP000011668"/>
    </source>
</evidence>
<protein>
    <submittedName>
        <fullName evidence="1">Uncharacterized protein</fullName>
    </submittedName>
</protein>
<proteinExistence type="predicted"/>
<keyword evidence="2" id="KW-1185">Reference proteome</keyword>
<dbReference type="EMBL" id="AFRT01000778">
    <property type="protein sequence ID" value="ELU42648.1"/>
    <property type="molecule type" value="Genomic_DNA"/>
</dbReference>
<dbReference type="AlphaFoldDB" id="L8X0T7"/>
<evidence type="ECO:0000313" key="1">
    <source>
        <dbReference type="EMBL" id="ELU42648.1"/>
    </source>
</evidence>
<name>L8X0T7_THACA</name>
<dbReference type="HOGENOM" id="CLU_2795710_0_0_1"/>
<comment type="caution">
    <text evidence="1">The sequence shown here is derived from an EMBL/GenBank/DDBJ whole genome shotgun (WGS) entry which is preliminary data.</text>
</comment>
<reference evidence="1 2" key="1">
    <citation type="journal article" date="2013" name="Nat. Commun.">
        <title>The evolution and pathogenic mechanisms of the rice sheath blight pathogen.</title>
        <authorList>
            <person name="Zheng A."/>
            <person name="Lin R."/>
            <person name="Xu L."/>
            <person name="Qin P."/>
            <person name="Tang C."/>
            <person name="Ai P."/>
            <person name="Zhang D."/>
            <person name="Liu Y."/>
            <person name="Sun Z."/>
            <person name="Feng H."/>
            <person name="Wang Y."/>
            <person name="Chen Y."/>
            <person name="Liang X."/>
            <person name="Fu R."/>
            <person name="Li Q."/>
            <person name="Zhang J."/>
            <person name="Yu X."/>
            <person name="Xie Z."/>
            <person name="Ding L."/>
            <person name="Guan P."/>
            <person name="Tang J."/>
            <person name="Liang Y."/>
            <person name="Wang S."/>
            <person name="Deng Q."/>
            <person name="Li S."/>
            <person name="Zhu J."/>
            <person name="Wang L."/>
            <person name="Liu H."/>
            <person name="Li P."/>
        </authorList>
    </citation>
    <scope>NUCLEOTIDE SEQUENCE [LARGE SCALE GENOMIC DNA]</scope>
    <source>
        <strain evidence="2">AG-1 IA</strain>
    </source>
</reference>